<dbReference type="CTD" id="35418"/>
<organism evidence="2 3">
    <name type="scientific">Sitophilus oryzae</name>
    <name type="common">Rice weevil</name>
    <name type="synonym">Curculio oryzae</name>
    <dbReference type="NCBI Taxonomy" id="7048"/>
    <lineage>
        <taxon>Eukaryota</taxon>
        <taxon>Metazoa</taxon>
        <taxon>Ecdysozoa</taxon>
        <taxon>Arthropoda</taxon>
        <taxon>Hexapoda</taxon>
        <taxon>Insecta</taxon>
        <taxon>Pterygota</taxon>
        <taxon>Neoptera</taxon>
        <taxon>Endopterygota</taxon>
        <taxon>Coleoptera</taxon>
        <taxon>Polyphaga</taxon>
        <taxon>Cucujiformia</taxon>
        <taxon>Curculionidae</taxon>
        <taxon>Dryophthorinae</taxon>
        <taxon>Sitophilus</taxon>
    </lineage>
</organism>
<sequence length="109" mass="12067">MADTEAQKKVESTVDEEKVEKKTEEVVEKSESEEKKTENGEENGKEQEESEEVKDDTPKDKCSIKRKSTGTDSLDAKTEETTPEKKAKLDEAVIESKANGEVTEAEATA</sequence>
<gene>
    <name evidence="3" type="primary">LOC115891328</name>
</gene>
<keyword evidence="2" id="KW-1185">Reference proteome</keyword>
<name>A0A6J2YU46_SITOR</name>
<feature type="compositionally biased region" description="Basic and acidic residues" evidence="1">
    <location>
        <begin position="74"/>
        <end position="91"/>
    </location>
</feature>
<feature type="region of interest" description="Disordered" evidence="1">
    <location>
        <begin position="1"/>
        <end position="109"/>
    </location>
</feature>
<dbReference type="Proteomes" id="UP000504635">
    <property type="component" value="Unplaced"/>
</dbReference>
<dbReference type="GeneID" id="115891328"/>
<reference evidence="3" key="1">
    <citation type="submission" date="2025-08" db="UniProtKB">
        <authorList>
            <consortium name="RefSeq"/>
        </authorList>
    </citation>
    <scope>IDENTIFICATION</scope>
    <source>
        <tissue evidence="3">Gonads</tissue>
    </source>
</reference>
<dbReference type="RefSeq" id="XP_030767633.1">
    <property type="nucleotide sequence ID" value="XM_030911773.1"/>
</dbReference>
<evidence type="ECO:0000313" key="3">
    <source>
        <dbReference type="RefSeq" id="XP_030767633.1"/>
    </source>
</evidence>
<feature type="compositionally biased region" description="Basic and acidic residues" evidence="1">
    <location>
        <begin position="1"/>
        <end position="47"/>
    </location>
</feature>
<dbReference type="AlphaFoldDB" id="A0A6J2YU46"/>
<evidence type="ECO:0000313" key="2">
    <source>
        <dbReference type="Proteomes" id="UP000504635"/>
    </source>
</evidence>
<dbReference type="KEGG" id="soy:115891328"/>
<evidence type="ECO:0000256" key="1">
    <source>
        <dbReference type="SAM" id="MobiDB-lite"/>
    </source>
</evidence>
<protein>
    <submittedName>
        <fullName evidence="3">FK506-binding protein 3</fullName>
    </submittedName>
</protein>
<dbReference type="InParanoid" id="A0A6J2YU46"/>
<proteinExistence type="predicted"/>
<accession>A0A6J2YU46</accession>